<evidence type="ECO:0000313" key="2">
    <source>
        <dbReference type="EMBL" id="BCJ86350.1"/>
    </source>
</evidence>
<keyword evidence="3" id="KW-1185">Reference proteome</keyword>
<keyword evidence="1" id="KW-0472">Membrane</keyword>
<feature type="transmembrane region" description="Helical" evidence="1">
    <location>
        <begin position="6"/>
        <end position="24"/>
    </location>
</feature>
<keyword evidence="1" id="KW-1133">Transmembrane helix</keyword>
<dbReference type="AlphaFoldDB" id="A0A7I8DCU4"/>
<accession>A0A7I8DCU4</accession>
<sequence length="63" mass="6947">MGYVVMVVVMGVFLQTTVTTFYLGKIYHGLNTSLDSTSRLITVQKAIIDKNKSLQNVMVPPGK</sequence>
<reference evidence="2 3" key="1">
    <citation type="submission" date="2020-08" db="EMBL/GenBank/DDBJ databases">
        <title>Complete Genome Sequence of Effusibacillus dendaii Strain skT53, Isolated from Farmland soil.</title>
        <authorList>
            <person name="Konishi T."/>
            <person name="Kawasaki H."/>
        </authorList>
    </citation>
    <scope>NUCLEOTIDE SEQUENCE [LARGE SCALE GENOMIC DNA]</scope>
    <source>
        <strain evidence="3">skT53</strain>
    </source>
</reference>
<protein>
    <submittedName>
        <fullName evidence="2">Uncharacterized protein</fullName>
    </submittedName>
</protein>
<dbReference type="KEGG" id="eff:skT53_13350"/>
<organism evidence="2 3">
    <name type="scientific">Effusibacillus dendaii</name>
    <dbReference type="NCBI Taxonomy" id="2743772"/>
    <lineage>
        <taxon>Bacteria</taxon>
        <taxon>Bacillati</taxon>
        <taxon>Bacillota</taxon>
        <taxon>Bacilli</taxon>
        <taxon>Bacillales</taxon>
        <taxon>Alicyclobacillaceae</taxon>
        <taxon>Effusibacillus</taxon>
    </lineage>
</organism>
<dbReference type="EMBL" id="AP023366">
    <property type="protein sequence ID" value="BCJ86350.1"/>
    <property type="molecule type" value="Genomic_DNA"/>
</dbReference>
<dbReference type="Proteomes" id="UP000593802">
    <property type="component" value="Chromosome"/>
</dbReference>
<evidence type="ECO:0000256" key="1">
    <source>
        <dbReference type="SAM" id="Phobius"/>
    </source>
</evidence>
<proteinExistence type="predicted"/>
<gene>
    <name evidence="2" type="ORF">skT53_13350</name>
</gene>
<evidence type="ECO:0000313" key="3">
    <source>
        <dbReference type="Proteomes" id="UP000593802"/>
    </source>
</evidence>
<keyword evidence="1" id="KW-0812">Transmembrane</keyword>
<name>A0A7I8DCU4_9BACL</name>